<evidence type="ECO:0000313" key="1">
    <source>
        <dbReference type="EMBL" id="TQV89330.1"/>
    </source>
</evidence>
<reference evidence="1 2" key="1">
    <citation type="submission" date="2019-07" db="EMBL/GenBank/DDBJ databases">
        <title>Draft genome for Aliikangiella sp. M105.</title>
        <authorList>
            <person name="Wang G."/>
        </authorList>
    </citation>
    <scope>NUCLEOTIDE SEQUENCE [LARGE SCALE GENOMIC DNA]</scope>
    <source>
        <strain evidence="1 2">M105</strain>
    </source>
</reference>
<evidence type="ECO:0008006" key="3">
    <source>
        <dbReference type="Google" id="ProtNLM"/>
    </source>
</evidence>
<evidence type="ECO:0000313" key="2">
    <source>
        <dbReference type="Proteomes" id="UP000315439"/>
    </source>
</evidence>
<organism evidence="1 2">
    <name type="scientific">Aliikangiella coralliicola</name>
    <dbReference type="NCBI Taxonomy" id="2592383"/>
    <lineage>
        <taxon>Bacteria</taxon>
        <taxon>Pseudomonadati</taxon>
        <taxon>Pseudomonadota</taxon>
        <taxon>Gammaproteobacteria</taxon>
        <taxon>Oceanospirillales</taxon>
        <taxon>Pleioneaceae</taxon>
        <taxon>Aliikangiella</taxon>
    </lineage>
</organism>
<dbReference type="Proteomes" id="UP000315439">
    <property type="component" value="Unassembled WGS sequence"/>
</dbReference>
<dbReference type="EMBL" id="VIKS01000001">
    <property type="protein sequence ID" value="TQV89330.1"/>
    <property type="molecule type" value="Genomic_DNA"/>
</dbReference>
<keyword evidence="2" id="KW-1185">Reference proteome</keyword>
<name>A0A545UIP1_9GAMM</name>
<accession>A0A545UIP1</accession>
<proteinExistence type="predicted"/>
<sequence>MKNIFFGLMFGLALSGCANKGVNLADAEQLVEVIYAKVLKTKPITFDSKAGQAAVMGGIEGAIENSDGDSEDLISGAITGAIVSSVFVSIEEGSSRGLLVSMRTADNTDYNLATKNTKIKVDECLQIIRGADVSLIKVEDSFCQN</sequence>
<dbReference type="AlphaFoldDB" id="A0A545UIP1"/>
<dbReference type="PROSITE" id="PS51257">
    <property type="entry name" value="PROKAR_LIPOPROTEIN"/>
    <property type="match status" value="1"/>
</dbReference>
<gene>
    <name evidence="1" type="ORF">FLL46_00150</name>
</gene>
<comment type="caution">
    <text evidence="1">The sequence shown here is derived from an EMBL/GenBank/DDBJ whole genome shotgun (WGS) entry which is preliminary data.</text>
</comment>
<dbReference type="OrthoDB" id="6333024at2"/>
<protein>
    <recommendedName>
        <fullName evidence="3">Glycine zipper 2TM domain-containing protein</fullName>
    </recommendedName>
</protein>